<dbReference type="InterPro" id="IPR041657">
    <property type="entry name" value="HTH_17"/>
</dbReference>
<dbReference type="EMBL" id="JAAVJD010000004">
    <property type="protein sequence ID" value="NJQ04309.1"/>
    <property type="molecule type" value="Genomic_DNA"/>
</dbReference>
<feature type="domain" description="Helix-turn-helix" evidence="1">
    <location>
        <begin position="7"/>
        <end position="49"/>
    </location>
</feature>
<accession>A0A7X6CXN3</accession>
<organism evidence="2 3">
    <name type="scientific">Streptomyces lonarensis</name>
    <dbReference type="NCBI Taxonomy" id="700599"/>
    <lineage>
        <taxon>Bacteria</taxon>
        <taxon>Bacillati</taxon>
        <taxon>Actinomycetota</taxon>
        <taxon>Actinomycetes</taxon>
        <taxon>Kitasatosporales</taxon>
        <taxon>Streptomycetaceae</taxon>
        <taxon>Streptomyces</taxon>
    </lineage>
</organism>
<keyword evidence="3" id="KW-1185">Reference proteome</keyword>
<dbReference type="Proteomes" id="UP000578686">
    <property type="component" value="Unassembled WGS sequence"/>
</dbReference>
<protein>
    <submittedName>
        <fullName evidence="2">Helix-turn-helix domain-containing protein</fullName>
    </submittedName>
</protein>
<dbReference type="Pfam" id="PF12728">
    <property type="entry name" value="HTH_17"/>
    <property type="match status" value="1"/>
</dbReference>
<evidence type="ECO:0000313" key="2">
    <source>
        <dbReference type="EMBL" id="NJQ04309.1"/>
    </source>
</evidence>
<evidence type="ECO:0000313" key="3">
    <source>
        <dbReference type="Proteomes" id="UP000578686"/>
    </source>
</evidence>
<dbReference type="RefSeq" id="WP_167967602.1">
    <property type="nucleotide sequence ID" value="NZ_BHZG01000019.1"/>
</dbReference>
<name>A0A7X6CXN3_9ACTN</name>
<dbReference type="SUPFAM" id="SSF46955">
    <property type="entry name" value="Putative DNA-binding domain"/>
    <property type="match status" value="1"/>
</dbReference>
<gene>
    <name evidence="2" type="ORF">HCN56_01625</name>
</gene>
<proteinExistence type="predicted"/>
<sequence length="178" mass="19874">MTATTRTTAEAAEWARVSPSTVAAWCRAGVVAATKVGGRWVIEYSSLLRRIVIGDRARFRREAKVRGHRHWNSDHPYCQEFDQAVADGAPVAEVAKYAEHDTLNRGQEHSLARLASEWRAHLGLATDRQIDYILKILAWRERHGESDGFMHGPTDRAGIARLTKQAASTYITSLTGSY</sequence>
<dbReference type="AlphaFoldDB" id="A0A7X6CXN3"/>
<dbReference type="InterPro" id="IPR009061">
    <property type="entry name" value="DNA-bd_dom_put_sf"/>
</dbReference>
<evidence type="ECO:0000259" key="1">
    <source>
        <dbReference type="Pfam" id="PF12728"/>
    </source>
</evidence>
<comment type="caution">
    <text evidence="2">The sequence shown here is derived from an EMBL/GenBank/DDBJ whole genome shotgun (WGS) entry which is preliminary data.</text>
</comment>
<reference evidence="2 3" key="1">
    <citation type="submission" date="2020-03" db="EMBL/GenBank/DDBJ databases">
        <title>Draft genome of Streptomyces sp. ventii, isolated from the Axial Seamount in the Pacific Ocean, and resequencing of the two type strains Streptomyces lonarensis strain NCL 716 and Streptomyces bohaiensis strain 11A07.</title>
        <authorList>
            <person name="Loughran R.M."/>
            <person name="Pfannmuller K.M."/>
            <person name="Wasson B.J."/>
            <person name="Deadmond M.C."/>
            <person name="Paddock B.E."/>
            <person name="Koyack M.J."/>
            <person name="Gallegos D.A."/>
            <person name="Mitchell E.A."/>
            <person name="Ushijima B."/>
            <person name="Saw J.H."/>
            <person name="Mcphail K.L."/>
            <person name="Videau P."/>
        </authorList>
    </citation>
    <scope>NUCLEOTIDE SEQUENCE [LARGE SCALE GENOMIC DNA]</scope>
    <source>
        <strain evidence="2 3">NCL716</strain>
    </source>
</reference>